<dbReference type="EMBL" id="VLLB01000005">
    <property type="protein sequence ID" value="TWI64345.1"/>
    <property type="molecule type" value="Genomic_DNA"/>
</dbReference>
<comment type="caution">
    <text evidence="2">The sequence shown here is derived from an EMBL/GenBank/DDBJ whole genome shotgun (WGS) entry which is preliminary data.</text>
</comment>
<dbReference type="Pfam" id="PF07301">
    <property type="entry name" value="DUF1453"/>
    <property type="match status" value="1"/>
</dbReference>
<keyword evidence="3" id="KW-1185">Reference proteome</keyword>
<proteinExistence type="predicted"/>
<keyword evidence="1" id="KW-1133">Transmembrane helix</keyword>
<feature type="transmembrane region" description="Helical" evidence="1">
    <location>
        <begin position="80"/>
        <end position="103"/>
    </location>
</feature>
<dbReference type="AlphaFoldDB" id="A0A562R5K1"/>
<accession>A0A562R5K1</accession>
<reference evidence="2 3" key="1">
    <citation type="journal article" date="2015" name="Stand. Genomic Sci.">
        <title>Genomic Encyclopedia of Bacterial and Archaeal Type Strains, Phase III: the genomes of soil and plant-associated and newly described type strains.</title>
        <authorList>
            <person name="Whitman W.B."/>
            <person name="Woyke T."/>
            <person name="Klenk H.P."/>
            <person name="Zhou Y."/>
            <person name="Lilburn T.G."/>
            <person name="Beck B.J."/>
            <person name="De Vos P."/>
            <person name="Vandamme P."/>
            <person name="Eisen J.A."/>
            <person name="Garrity G."/>
            <person name="Hugenholtz P."/>
            <person name="Kyrpides N.C."/>
        </authorList>
    </citation>
    <scope>NUCLEOTIDE SEQUENCE [LARGE SCALE GENOMIC DNA]</scope>
    <source>
        <strain evidence="2 3">CGMCC 1.10822</strain>
    </source>
</reference>
<organism evidence="2 3">
    <name type="scientific">Pseudoduganella lurida</name>
    <dbReference type="NCBI Taxonomy" id="1036180"/>
    <lineage>
        <taxon>Bacteria</taxon>
        <taxon>Pseudomonadati</taxon>
        <taxon>Pseudomonadota</taxon>
        <taxon>Betaproteobacteria</taxon>
        <taxon>Burkholderiales</taxon>
        <taxon>Oxalobacteraceae</taxon>
        <taxon>Telluria group</taxon>
        <taxon>Pseudoduganella</taxon>
    </lineage>
</organism>
<feature type="transmembrane region" description="Helical" evidence="1">
    <location>
        <begin position="51"/>
        <end position="68"/>
    </location>
</feature>
<evidence type="ECO:0000313" key="3">
    <source>
        <dbReference type="Proteomes" id="UP000318431"/>
    </source>
</evidence>
<keyword evidence="1" id="KW-0472">Membrane</keyword>
<sequence>MIAWRLFARIRRNFGRQTLSVARQRFSLFFMPLLALGMGCGAVAQGAVPYGLVPGIAAGLALGWYALAKMQLHAPAPGGAFCYTPNPYIGTALTLALVGRMAYRFGPMLLGGEAPTGTSQLTFTTLAMVGMLLAYYWTVAFGLLRWRRQVLAG</sequence>
<protein>
    <submittedName>
        <fullName evidence="2">Uncharacterized protein</fullName>
    </submittedName>
</protein>
<evidence type="ECO:0000313" key="2">
    <source>
        <dbReference type="EMBL" id="TWI64345.1"/>
    </source>
</evidence>
<dbReference type="Proteomes" id="UP000318431">
    <property type="component" value="Unassembled WGS sequence"/>
</dbReference>
<gene>
    <name evidence="2" type="ORF">IP91_03114</name>
</gene>
<evidence type="ECO:0000256" key="1">
    <source>
        <dbReference type="SAM" id="Phobius"/>
    </source>
</evidence>
<name>A0A562R5K1_9BURK</name>
<dbReference type="InterPro" id="IPR058247">
    <property type="entry name" value="DUF1453"/>
</dbReference>
<feature type="transmembrane region" description="Helical" evidence="1">
    <location>
        <begin position="123"/>
        <end position="144"/>
    </location>
</feature>
<keyword evidence="1" id="KW-0812">Transmembrane</keyword>